<dbReference type="Proteomes" id="UP001323405">
    <property type="component" value="Unassembled WGS sequence"/>
</dbReference>
<keyword evidence="2" id="KW-1185">Reference proteome</keyword>
<dbReference type="GeneID" id="87902732"/>
<evidence type="ECO:0000313" key="1">
    <source>
        <dbReference type="EMBL" id="KAK4658485.1"/>
    </source>
</evidence>
<evidence type="ECO:0000313" key="2">
    <source>
        <dbReference type="Proteomes" id="UP001323405"/>
    </source>
</evidence>
<proteinExistence type="predicted"/>
<accession>A0ABR0GRU2</accession>
<gene>
    <name evidence="1" type="ORF">QC762_0028450</name>
</gene>
<comment type="caution">
    <text evidence="1">The sequence shown here is derived from an EMBL/GenBank/DDBJ whole genome shotgun (WGS) entry which is preliminary data.</text>
</comment>
<dbReference type="RefSeq" id="XP_062747457.1">
    <property type="nucleotide sequence ID" value="XM_062883184.1"/>
</dbReference>
<sequence length="332" mass="36204">MSRSYSLSKFPNIPTTQDSHQEMVDCYAAAWTLQRTVAEGSPAPIGPNQRFPRVTSDGKPCRQGDILLPHHYCGNIPLASRLQNSPASQRHDETLTLETFWQLRSVLPCYPPASLKWVLTLTALLPSQLPPATNDTSGWIAQNFSTVPVICAFSRIIKVLFGSGGGGSSNRCKRHSDISCIDFELGTPTCPPIPDFHKLKRPQFTWTANLHLDHQLAGHITTNRLHSTGTPTPQAPSKPPTAGLVLVDPAAPATSLSVEKTPRSAQRPDTATLPRFQDIYRLLDCCCALCLLSVRLIDLIARTEAELATPDCQAIDNCPDSIPLLTPVSCVL</sequence>
<dbReference type="EMBL" id="JAFFHA010000002">
    <property type="protein sequence ID" value="KAK4658485.1"/>
    <property type="molecule type" value="Genomic_DNA"/>
</dbReference>
<name>A0ABR0GRU2_9PEZI</name>
<protein>
    <submittedName>
        <fullName evidence="1">Uncharacterized protein</fullName>
    </submittedName>
</protein>
<organism evidence="1 2">
    <name type="scientific">Podospora pseudocomata</name>
    <dbReference type="NCBI Taxonomy" id="2093779"/>
    <lineage>
        <taxon>Eukaryota</taxon>
        <taxon>Fungi</taxon>
        <taxon>Dikarya</taxon>
        <taxon>Ascomycota</taxon>
        <taxon>Pezizomycotina</taxon>
        <taxon>Sordariomycetes</taxon>
        <taxon>Sordariomycetidae</taxon>
        <taxon>Sordariales</taxon>
        <taxon>Podosporaceae</taxon>
        <taxon>Podospora</taxon>
    </lineage>
</organism>
<reference evidence="1 2" key="1">
    <citation type="journal article" date="2023" name="bioRxiv">
        <title>High-quality genome assemblies of four members of thePodospora anserinaspecies complex.</title>
        <authorList>
            <person name="Ament-Velasquez S.L."/>
            <person name="Vogan A.A."/>
            <person name="Wallerman O."/>
            <person name="Hartmann F."/>
            <person name="Gautier V."/>
            <person name="Silar P."/>
            <person name="Giraud T."/>
            <person name="Johannesson H."/>
        </authorList>
    </citation>
    <scope>NUCLEOTIDE SEQUENCE [LARGE SCALE GENOMIC DNA]</scope>
    <source>
        <strain evidence="1 2">CBS 415.72m</strain>
    </source>
</reference>